<evidence type="ECO:0000256" key="2">
    <source>
        <dbReference type="ARBA" id="ARBA00022692"/>
    </source>
</evidence>
<reference evidence="8 9" key="1">
    <citation type="submission" date="2023-01" db="EMBL/GenBank/DDBJ databases">
        <title>Analysis of 21 Apiospora genomes using comparative genomics revels a genus with tremendous synthesis potential of carbohydrate active enzymes and secondary metabolites.</title>
        <authorList>
            <person name="Sorensen T."/>
        </authorList>
    </citation>
    <scope>NUCLEOTIDE SEQUENCE [LARGE SCALE GENOMIC DNA]</scope>
    <source>
        <strain evidence="8 9">CBS 24483</strain>
    </source>
</reference>
<dbReference type="PANTHER" id="PTHR31310">
    <property type="match status" value="1"/>
</dbReference>
<dbReference type="Proteomes" id="UP001391051">
    <property type="component" value="Unassembled WGS sequence"/>
</dbReference>
<feature type="transmembrane region" description="Helical" evidence="6">
    <location>
        <begin position="199"/>
        <end position="219"/>
    </location>
</feature>
<comment type="caution">
    <text evidence="8">The sequence shown here is derived from an EMBL/GenBank/DDBJ whole genome shotgun (WGS) entry which is preliminary data.</text>
</comment>
<dbReference type="Pfam" id="PF14378">
    <property type="entry name" value="PAP2_3"/>
    <property type="match status" value="2"/>
</dbReference>
<evidence type="ECO:0000256" key="6">
    <source>
        <dbReference type="SAM" id="Phobius"/>
    </source>
</evidence>
<evidence type="ECO:0000256" key="5">
    <source>
        <dbReference type="SAM" id="MobiDB-lite"/>
    </source>
</evidence>
<keyword evidence="2 6" id="KW-0812">Transmembrane</keyword>
<evidence type="ECO:0000256" key="4">
    <source>
        <dbReference type="ARBA" id="ARBA00023136"/>
    </source>
</evidence>
<dbReference type="CDD" id="cd03386">
    <property type="entry name" value="PAP2_Aur1_like"/>
    <property type="match status" value="1"/>
</dbReference>
<feature type="transmembrane region" description="Helical" evidence="6">
    <location>
        <begin position="253"/>
        <end position="271"/>
    </location>
</feature>
<dbReference type="RefSeq" id="XP_066696452.1">
    <property type="nucleotide sequence ID" value="XM_066846961.1"/>
</dbReference>
<name>A0ABR1Q4F2_9PEZI</name>
<evidence type="ECO:0000256" key="1">
    <source>
        <dbReference type="ARBA" id="ARBA00004141"/>
    </source>
</evidence>
<sequence>MGVGGLAEPVVVVSLLAGGVIVNRNTNYKLFAKRGEIPWKEKGDDDEVRTSRTSSSDETAVEDDGPYSPMMTDNLLEDGYLTSSAASEPVWRRREVGFWKFRGSVVSPNTRVFKDSFLSRLLIKLPFLCEVWYWALIYWVYQLGRAVSALTLVEGTVNVARRHGLQVVHLEQKLGLFLEPAIQKMFLPHTTLMPWINRLYSFIHIPATIFFLVCLYYYCIVRNRTHERQDGKDVGQSAGSPAGAPLFQARRRTMAMCNLIAFFIFTLWPCMPPRLLSDPNAQGADATEGRTYGFVDTVHGADGDASYWTQNKFCNQYAAMPSLHFGYSLMIGMTVATLPLNARHRQTRPVTISNMRFHLPSTPRLLCLLFGFFYPFIILVAIVSTANHFILDAVAGAAVCGIAWKGNKFMLNLLPLEDYFLWCVRINKPRSAS</sequence>
<dbReference type="InterPro" id="IPR052185">
    <property type="entry name" value="IPC_Synthase-Related"/>
</dbReference>
<gene>
    <name evidence="8" type="ORF">PG986_010739</name>
</gene>
<feature type="domain" description="Inositolphosphotransferase Aur1/Ipt1" evidence="7">
    <location>
        <begin position="247"/>
        <end position="338"/>
    </location>
</feature>
<evidence type="ECO:0000256" key="3">
    <source>
        <dbReference type="ARBA" id="ARBA00022989"/>
    </source>
</evidence>
<proteinExistence type="predicted"/>
<accession>A0ABR1Q4F2</accession>
<feature type="transmembrane region" description="Helical" evidence="6">
    <location>
        <begin position="325"/>
        <end position="342"/>
    </location>
</feature>
<feature type="transmembrane region" description="Helical" evidence="6">
    <location>
        <begin position="121"/>
        <end position="141"/>
    </location>
</feature>
<feature type="transmembrane region" description="Helical" evidence="6">
    <location>
        <begin position="363"/>
        <end position="383"/>
    </location>
</feature>
<comment type="subcellular location">
    <subcellularLocation>
        <location evidence="1">Membrane</location>
        <topology evidence="1">Multi-pass membrane protein</topology>
    </subcellularLocation>
</comment>
<evidence type="ECO:0000259" key="7">
    <source>
        <dbReference type="Pfam" id="PF14378"/>
    </source>
</evidence>
<dbReference type="EMBL" id="JAQQWE010000007">
    <property type="protein sequence ID" value="KAK7946418.1"/>
    <property type="molecule type" value="Genomic_DNA"/>
</dbReference>
<protein>
    <recommendedName>
        <fullName evidence="7">Inositolphosphotransferase Aur1/Ipt1 domain-containing protein</fullName>
    </recommendedName>
</protein>
<keyword evidence="4 6" id="KW-0472">Membrane</keyword>
<keyword evidence="9" id="KW-1185">Reference proteome</keyword>
<dbReference type="PANTHER" id="PTHR31310:SF7">
    <property type="entry name" value="PA-PHOSPHATASE RELATED-FAMILY PROTEIN DDB_G0268928"/>
    <property type="match status" value="1"/>
</dbReference>
<dbReference type="InterPro" id="IPR026841">
    <property type="entry name" value="Aur1/Ipt1"/>
</dbReference>
<dbReference type="GeneID" id="92080023"/>
<evidence type="ECO:0000313" key="8">
    <source>
        <dbReference type="EMBL" id="KAK7946418.1"/>
    </source>
</evidence>
<feature type="transmembrane region" description="Helical" evidence="6">
    <location>
        <begin position="6"/>
        <end position="24"/>
    </location>
</feature>
<evidence type="ECO:0000313" key="9">
    <source>
        <dbReference type="Proteomes" id="UP001391051"/>
    </source>
</evidence>
<keyword evidence="3 6" id="KW-1133">Transmembrane helix</keyword>
<organism evidence="8 9">
    <name type="scientific">Apiospora aurea</name>
    <dbReference type="NCBI Taxonomy" id="335848"/>
    <lineage>
        <taxon>Eukaryota</taxon>
        <taxon>Fungi</taxon>
        <taxon>Dikarya</taxon>
        <taxon>Ascomycota</taxon>
        <taxon>Pezizomycotina</taxon>
        <taxon>Sordariomycetes</taxon>
        <taxon>Xylariomycetidae</taxon>
        <taxon>Amphisphaeriales</taxon>
        <taxon>Apiosporaceae</taxon>
        <taxon>Apiospora</taxon>
    </lineage>
</organism>
<feature type="region of interest" description="Disordered" evidence="5">
    <location>
        <begin position="42"/>
        <end position="67"/>
    </location>
</feature>
<feature type="domain" description="Inositolphosphotransferase Aur1/Ipt1" evidence="7">
    <location>
        <begin position="366"/>
        <end position="404"/>
    </location>
</feature>